<dbReference type="Proteomes" id="UP000769766">
    <property type="component" value="Unassembled WGS sequence"/>
</dbReference>
<gene>
    <name evidence="2" type="ORF">HYY20_00910</name>
</gene>
<proteinExistence type="predicted"/>
<sequence>MRRLSAAIVILALVLSVTPRAWADAYEEEQAGNPWRVLAYVIHPIGVALDRLVARPLHQLMHYKLIDELTGHSKFSTTQNHTQSVGAERR</sequence>
<feature type="signal peptide" evidence="1">
    <location>
        <begin position="1"/>
        <end position="23"/>
    </location>
</feature>
<evidence type="ECO:0000256" key="1">
    <source>
        <dbReference type="SAM" id="SignalP"/>
    </source>
</evidence>
<name>A0A932CM41_UNCTE</name>
<accession>A0A932CM41</accession>
<organism evidence="2 3">
    <name type="scientific">Tectimicrobiota bacterium</name>
    <dbReference type="NCBI Taxonomy" id="2528274"/>
    <lineage>
        <taxon>Bacteria</taxon>
        <taxon>Pseudomonadati</taxon>
        <taxon>Nitrospinota/Tectimicrobiota group</taxon>
        <taxon>Candidatus Tectimicrobiota</taxon>
    </lineage>
</organism>
<keyword evidence="1" id="KW-0732">Signal</keyword>
<evidence type="ECO:0000313" key="2">
    <source>
        <dbReference type="EMBL" id="MBI2875421.1"/>
    </source>
</evidence>
<protein>
    <submittedName>
        <fullName evidence="2">Uncharacterized protein</fullName>
    </submittedName>
</protein>
<evidence type="ECO:0000313" key="3">
    <source>
        <dbReference type="Proteomes" id="UP000769766"/>
    </source>
</evidence>
<comment type="caution">
    <text evidence="2">The sequence shown here is derived from an EMBL/GenBank/DDBJ whole genome shotgun (WGS) entry which is preliminary data.</text>
</comment>
<reference evidence="2" key="1">
    <citation type="submission" date="2020-07" db="EMBL/GenBank/DDBJ databases">
        <title>Huge and variable diversity of episymbiotic CPR bacteria and DPANN archaea in groundwater ecosystems.</title>
        <authorList>
            <person name="He C.Y."/>
            <person name="Keren R."/>
            <person name="Whittaker M."/>
            <person name="Farag I.F."/>
            <person name="Doudna J."/>
            <person name="Cate J.H.D."/>
            <person name="Banfield J.F."/>
        </authorList>
    </citation>
    <scope>NUCLEOTIDE SEQUENCE</scope>
    <source>
        <strain evidence="2">NC_groundwater_672_Ag_B-0.1um_62_36</strain>
    </source>
</reference>
<dbReference type="AlphaFoldDB" id="A0A932CM41"/>
<dbReference type="EMBL" id="JACPRF010000027">
    <property type="protein sequence ID" value="MBI2875421.1"/>
    <property type="molecule type" value="Genomic_DNA"/>
</dbReference>
<feature type="chain" id="PRO_5037335971" evidence="1">
    <location>
        <begin position="24"/>
        <end position="90"/>
    </location>
</feature>